<organism evidence="1">
    <name type="scientific">marine sediment metagenome</name>
    <dbReference type="NCBI Taxonomy" id="412755"/>
    <lineage>
        <taxon>unclassified sequences</taxon>
        <taxon>metagenomes</taxon>
        <taxon>ecological metagenomes</taxon>
    </lineage>
</organism>
<dbReference type="AlphaFoldDB" id="A0A0F9EN97"/>
<dbReference type="EMBL" id="LAZR01024312">
    <property type="protein sequence ID" value="KKL75573.1"/>
    <property type="molecule type" value="Genomic_DNA"/>
</dbReference>
<evidence type="ECO:0000313" key="1">
    <source>
        <dbReference type="EMBL" id="KKL75573.1"/>
    </source>
</evidence>
<proteinExistence type="predicted"/>
<name>A0A0F9EN97_9ZZZZ</name>
<protein>
    <submittedName>
        <fullName evidence="1">Uncharacterized protein</fullName>
    </submittedName>
</protein>
<accession>A0A0F9EN97</accession>
<reference evidence="1" key="1">
    <citation type="journal article" date="2015" name="Nature">
        <title>Complex archaea that bridge the gap between prokaryotes and eukaryotes.</title>
        <authorList>
            <person name="Spang A."/>
            <person name="Saw J.H."/>
            <person name="Jorgensen S.L."/>
            <person name="Zaremba-Niedzwiedzka K."/>
            <person name="Martijn J."/>
            <person name="Lind A.E."/>
            <person name="van Eijk R."/>
            <person name="Schleper C."/>
            <person name="Guy L."/>
            <person name="Ettema T.J."/>
        </authorList>
    </citation>
    <scope>NUCLEOTIDE SEQUENCE</scope>
</reference>
<gene>
    <name evidence="1" type="ORF">LCGC14_2053550</name>
</gene>
<comment type="caution">
    <text evidence="1">The sequence shown here is derived from an EMBL/GenBank/DDBJ whole genome shotgun (WGS) entry which is preliminary data.</text>
</comment>
<sequence>MVGYLTKRADGLFGERGLAYDYILSGNGLWIEAEGILMAARVPVAEAVVRGLDEMEDQVVLGHGPIPQLLFDLALSEMSKDVSREKYVAVVWRDEAYHLEVPEQEMTGGSVHYQNPDNVVLDIHSHGKMRAFFSSQDDIDEQGFKLYCVVGKLNDDMPMVLLRVGVYGYFHLIQSGQVFNGSLQRVLEGADGSLQQAIEQEVEYALQGEDEGQGRQHRHSNRRDWWNRLLRR</sequence>